<sequence>MPASYTDATLTNLDIPINVTWRFHTGSSGSYYVSGGVSTLAYVDEKYTNTSYRQEVKGNIMYDAPEESVVTYKVENVEVVKELEPSPSNAFDVAGRLNLMIGYEQRISPRLNLHIEPFVKIPLSGLASQNIRFTTGGVTFKVSF</sequence>
<evidence type="ECO:0008006" key="2">
    <source>
        <dbReference type="Google" id="ProtNLM"/>
    </source>
</evidence>
<name>A0A645DNB9_9ZZZZ</name>
<accession>A0A645DNB9</accession>
<gene>
    <name evidence="1" type="ORF">SDC9_137148</name>
</gene>
<protein>
    <recommendedName>
        <fullName evidence="2">Outer membrane protein beta-barrel domain-containing protein</fullName>
    </recommendedName>
</protein>
<reference evidence="1" key="1">
    <citation type="submission" date="2019-08" db="EMBL/GenBank/DDBJ databases">
        <authorList>
            <person name="Kucharzyk K."/>
            <person name="Murdoch R.W."/>
            <person name="Higgins S."/>
            <person name="Loffler F."/>
        </authorList>
    </citation>
    <scope>NUCLEOTIDE SEQUENCE</scope>
</reference>
<evidence type="ECO:0000313" key="1">
    <source>
        <dbReference type="EMBL" id="MPM90032.1"/>
    </source>
</evidence>
<dbReference type="AlphaFoldDB" id="A0A645DNB9"/>
<comment type="caution">
    <text evidence="1">The sequence shown here is derived from an EMBL/GenBank/DDBJ whole genome shotgun (WGS) entry which is preliminary data.</text>
</comment>
<organism evidence="1">
    <name type="scientific">bioreactor metagenome</name>
    <dbReference type="NCBI Taxonomy" id="1076179"/>
    <lineage>
        <taxon>unclassified sequences</taxon>
        <taxon>metagenomes</taxon>
        <taxon>ecological metagenomes</taxon>
    </lineage>
</organism>
<proteinExistence type="predicted"/>
<dbReference type="EMBL" id="VSSQ01037365">
    <property type="protein sequence ID" value="MPM90032.1"/>
    <property type="molecule type" value="Genomic_DNA"/>
</dbReference>